<dbReference type="SUPFAM" id="SSF54001">
    <property type="entry name" value="Cysteine proteinases"/>
    <property type="match status" value="1"/>
</dbReference>
<evidence type="ECO:0000313" key="5">
    <source>
        <dbReference type="EMBL" id="KDO24745.1"/>
    </source>
</evidence>
<dbReference type="RefSeq" id="XP_012204625.1">
    <property type="nucleotide sequence ID" value="XM_012349235.1"/>
</dbReference>
<dbReference type="GO" id="GO:0006508">
    <property type="term" value="P:proteolysis"/>
    <property type="evidence" value="ECO:0007669"/>
    <property type="project" value="InterPro"/>
</dbReference>
<protein>
    <recommendedName>
        <fullName evidence="4">Peptidase C1A papain C-terminal domain-containing protein</fullName>
    </recommendedName>
</protein>
<gene>
    <name evidence="5" type="ORF">SPRG_10279</name>
</gene>
<dbReference type="VEuPathDB" id="FungiDB:SPRG_10279"/>
<feature type="signal peptide" evidence="3">
    <location>
        <begin position="1"/>
        <end position="23"/>
    </location>
</feature>
<dbReference type="Proteomes" id="UP000030745">
    <property type="component" value="Unassembled WGS sequence"/>
</dbReference>
<sequence>MRFLQVFFLMAIVLLAWVMTVDATNISAHERDELTRDLRRWQKKFGNDDHVRAAMTLVRGTLTTDDLLRRLKASKDKLPMLRAANPHATFSHLTKFALLTDKELARFTSSPRVRSRASMPYDGSGSAATDTIDWVASKCVYSVQSMGACFSVWAITAIQAVASANCIATNALLYISLQEVVSCANMGGPDGCHGGDAIAALKWLIMQQTALCNDVDIPYTAGSSAYAPTCSDNSKCAGAISFAVSDVVEKSGEALLEKHVRVQPVLAMVSASIDTWFLYTGGILSSCPQT</sequence>
<dbReference type="KEGG" id="spar:SPRG_10279"/>
<comment type="similarity">
    <text evidence="1">Belongs to the peptidase C1 family.</text>
</comment>
<evidence type="ECO:0000313" key="6">
    <source>
        <dbReference type="Proteomes" id="UP000030745"/>
    </source>
</evidence>
<evidence type="ECO:0000259" key="4">
    <source>
        <dbReference type="SMART" id="SM00645"/>
    </source>
</evidence>
<proteinExistence type="inferred from homology"/>
<feature type="chain" id="PRO_5018779970" description="Peptidase C1A papain C-terminal domain-containing protein" evidence="3">
    <location>
        <begin position="24"/>
        <end position="290"/>
    </location>
</feature>
<dbReference type="InterPro" id="IPR013128">
    <property type="entry name" value="Peptidase_C1A"/>
</dbReference>
<dbReference type="SMART" id="SM00645">
    <property type="entry name" value="Pept_C1"/>
    <property type="match status" value="1"/>
</dbReference>
<dbReference type="GeneID" id="24132398"/>
<dbReference type="Pfam" id="PF00112">
    <property type="entry name" value="Peptidase_C1"/>
    <property type="match status" value="1"/>
</dbReference>
<name>A0A067C6I6_SAPPC</name>
<keyword evidence="3" id="KW-0732">Signal</keyword>
<dbReference type="GO" id="GO:0008234">
    <property type="term" value="F:cysteine-type peptidase activity"/>
    <property type="evidence" value="ECO:0007669"/>
    <property type="project" value="InterPro"/>
</dbReference>
<feature type="non-terminal residue" evidence="5">
    <location>
        <position position="290"/>
    </location>
</feature>
<dbReference type="STRING" id="695850.A0A067C6I6"/>
<evidence type="ECO:0000256" key="3">
    <source>
        <dbReference type="SAM" id="SignalP"/>
    </source>
</evidence>
<evidence type="ECO:0000256" key="2">
    <source>
        <dbReference type="ARBA" id="ARBA00023145"/>
    </source>
</evidence>
<evidence type="ECO:0000256" key="1">
    <source>
        <dbReference type="ARBA" id="ARBA00008455"/>
    </source>
</evidence>
<dbReference type="InterPro" id="IPR038765">
    <property type="entry name" value="Papain-like_cys_pep_sf"/>
</dbReference>
<dbReference type="AlphaFoldDB" id="A0A067C6I6"/>
<dbReference type="InterPro" id="IPR000668">
    <property type="entry name" value="Peptidase_C1A_C"/>
</dbReference>
<dbReference type="EMBL" id="KK583239">
    <property type="protein sequence ID" value="KDO24745.1"/>
    <property type="molecule type" value="Genomic_DNA"/>
</dbReference>
<reference evidence="5 6" key="1">
    <citation type="journal article" date="2013" name="PLoS Genet.">
        <title>Distinctive expansion of potential virulence genes in the genome of the oomycete fish pathogen Saprolegnia parasitica.</title>
        <authorList>
            <person name="Jiang R.H."/>
            <person name="de Bruijn I."/>
            <person name="Haas B.J."/>
            <person name="Belmonte R."/>
            <person name="Lobach L."/>
            <person name="Christie J."/>
            <person name="van den Ackerveken G."/>
            <person name="Bottin A."/>
            <person name="Bulone V."/>
            <person name="Diaz-Moreno S.M."/>
            <person name="Dumas B."/>
            <person name="Fan L."/>
            <person name="Gaulin E."/>
            <person name="Govers F."/>
            <person name="Grenville-Briggs L.J."/>
            <person name="Horner N.R."/>
            <person name="Levin J.Z."/>
            <person name="Mammella M."/>
            <person name="Meijer H.J."/>
            <person name="Morris P."/>
            <person name="Nusbaum C."/>
            <person name="Oome S."/>
            <person name="Phillips A.J."/>
            <person name="van Rooyen D."/>
            <person name="Rzeszutek E."/>
            <person name="Saraiva M."/>
            <person name="Secombes C.J."/>
            <person name="Seidl M.F."/>
            <person name="Snel B."/>
            <person name="Stassen J.H."/>
            <person name="Sykes S."/>
            <person name="Tripathy S."/>
            <person name="van den Berg H."/>
            <person name="Vega-Arreguin J.C."/>
            <person name="Wawra S."/>
            <person name="Young S.K."/>
            <person name="Zeng Q."/>
            <person name="Dieguez-Uribeondo J."/>
            <person name="Russ C."/>
            <person name="Tyler B.M."/>
            <person name="van West P."/>
        </authorList>
    </citation>
    <scope>NUCLEOTIDE SEQUENCE [LARGE SCALE GENOMIC DNA]</scope>
    <source>
        <strain evidence="5 6">CBS 223.65</strain>
    </source>
</reference>
<dbReference type="PANTHER" id="PTHR12411">
    <property type="entry name" value="CYSTEINE PROTEASE FAMILY C1-RELATED"/>
    <property type="match status" value="1"/>
</dbReference>
<dbReference type="Gene3D" id="3.90.70.10">
    <property type="entry name" value="Cysteine proteinases"/>
    <property type="match status" value="1"/>
</dbReference>
<accession>A0A067C6I6</accession>
<feature type="domain" description="Peptidase C1A papain C-terminal" evidence="4">
    <location>
        <begin position="128"/>
        <end position="290"/>
    </location>
</feature>
<keyword evidence="6" id="KW-1185">Reference proteome</keyword>
<keyword evidence="2" id="KW-0865">Zymogen</keyword>
<organism evidence="5 6">
    <name type="scientific">Saprolegnia parasitica (strain CBS 223.65)</name>
    <dbReference type="NCBI Taxonomy" id="695850"/>
    <lineage>
        <taxon>Eukaryota</taxon>
        <taxon>Sar</taxon>
        <taxon>Stramenopiles</taxon>
        <taxon>Oomycota</taxon>
        <taxon>Saprolegniomycetes</taxon>
        <taxon>Saprolegniales</taxon>
        <taxon>Saprolegniaceae</taxon>
        <taxon>Saprolegnia</taxon>
    </lineage>
</organism>